<dbReference type="AlphaFoldDB" id="A0A6C0DF70"/>
<sequence>MNRQSRNMVELWFLLISITMLCIFIHWSQNKDIEPFENSTSLEACPSGYKSFYQPNGSILCCDGDIMANQCMGMNPCTLSGPGTPEHPSCTSVIQKDYQEKGSQCPTSMPSYFEDRSSKKKGCTKGDLNSTLTGPKQDKQPMCVMYPTMEENTNSKDSCSNQKEMDEFPCFGLNCMKGLVQVAPNQPIKISVGFTDSSGMHHVAYTRASMERFLNVSNPKWRDQGIDLSKNVNVAEVAKAFYVDKTMKQDDVQL</sequence>
<organism evidence="3">
    <name type="scientific">viral metagenome</name>
    <dbReference type="NCBI Taxonomy" id="1070528"/>
    <lineage>
        <taxon>unclassified sequences</taxon>
        <taxon>metagenomes</taxon>
        <taxon>organismal metagenomes</taxon>
    </lineage>
</organism>
<reference evidence="3" key="1">
    <citation type="journal article" date="2020" name="Nature">
        <title>Giant virus diversity and host interactions through global metagenomics.</title>
        <authorList>
            <person name="Schulz F."/>
            <person name="Roux S."/>
            <person name="Paez-Espino D."/>
            <person name="Jungbluth S."/>
            <person name="Walsh D.A."/>
            <person name="Denef V.J."/>
            <person name="McMahon K.D."/>
            <person name="Konstantinidis K.T."/>
            <person name="Eloe-Fadrosh E.A."/>
            <person name="Kyrpides N.C."/>
            <person name="Woyke T."/>
        </authorList>
    </citation>
    <scope>NUCLEOTIDE SEQUENCE</scope>
    <source>
        <strain evidence="3">GVMAG-M-3300023174-141</strain>
    </source>
</reference>
<name>A0A6C0DF70_9ZZZZ</name>
<feature type="region of interest" description="Disordered" evidence="1">
    <location>
        <begin position="103"/>
        <end position="134"/>
    </location>
</feature>
<keyword evidence="2" id="KW-0472">Membrane</keyword>
<feature type="transmembrane region" description="Helical" evidence="2">
    <location>
        <begin position="12"/>
        <end position="29"/>
    </location>
</feature>
<keyword evidence="2" id="KW-1133">Transmembrane helix</keyword>
<evidence type="ECO:0000256" key="1">
    <source>
        <dbReference type="SAM" id="MobiDB-lite"/>
    </source>
</evidence>
<proteinExistence type="predicted"/>
<accession>A0A6C0DF70</accession>
<dbReference type="EMBL" id="MN739591">
    <property type="protein sequence ID" value="QHT14834.1"/>
    <property type="molecule type" value="Genomic_DNA"/>
</dbReference>
<keyword evidence="2" id="KW-0812">Transmembrane</keyword>
<protein>
    <submittedName>
        <fullName evidence="3">Uncharacterized protein</fullName>
    </submittedName>
</protein>
<evidence type="ECO:0000256" key="2">
    <source>
        <dbReference type="SAM" id="Phobius"/>
    </source>
</evidence>
<evidence type="ECO:0000313" key="3">
    <source>
        <dbReference type="EMBL" id="QHT14834.1"/>
    </source>
</evidence>